<accession>A0ABU6W3D6</accession>
<gene>
    <name evidence="2" type="ORF">PIB30_115758</name>
</gene>
<evidence type="ECO:0000259" key="1">
    <source>
        <dbReference type="Pfam" id="PF14541"/>
    </source>
</evidence>
<proteinExistence type="predicted"/>
<sequence length="65" mass="6996">MVDGEVLDIPEETWNLTAEGAGGTIIDSGTTLTYFADPAYEIIKDAFVKKIKGYPVVEGLPPLKP</sequence>
<feature type="non-terminal residue" evidence="2">
    <location>
        <position position="65"/>
    </location>
</feature>
<evidence type="ECO:0000313" key="2">
    <source>
        <dbReference type="EMBL" id="MED6179291.1"/>
    </source>
</evidence>
<comment type="caution">
    <text evidence="2">The sequence shown here is derived from an EMBL/GenBank/DDBJ whole genome shotgun (WGS) entry which is preliminary data.</text>
</comment>
<feature type="domain" description="Xylanase inhibitor C-terminal" evidence="1">
    <location>
        <begin position="2"/>
        <end position="56"/>
    </location>
</feature>
<organism evidence="2 3">
    <name type="scientific">Stylosanthes scabra</name>
    <dbReference type="NCBI Taxonomy" id="79078"/>
    <lineage>
        <taxon>Eukaryota</taxon>
        <taxon>Viridiplantae</taxon>
        <taxon>Streptophyta</taxon>
        <taxon>Embryophyta</taxon>
        <taxon>Tracheophyta</taxon>
        <taxon>Spermatophyta</taxon>
        <taxon>Magnoliopsida</taxon>
        <taxon>eudicotyledons</taxon>
        <taxon>Gunneridae</taxon>
        <taxon>Pentapetalae</taxon>
        <taxon>rosids</taxon>
        <taxon>fabids</taxon>
        <taxon>Fabales</taxon>
        <taxon>Fabaceae</taxon>
        <taxon>Papilionoideae</taxon>
        <taxon>50 kb inversion clade</taxon>
        <taxon>dalbergioids sensu lato</taxon>
        <taxon>Dalbergieae</taxon>
        <taxon>Pterocarpus clade</taxon>
        <taxon>Stylosanthes</taxon>
    </lineage>
</organism>
<evidence type="ECO:0000313" key="3">
    <source>
        <dbReference type="Proteomes" id="UP001341840"/>
    </source>
</evidence>
<reference evidence="2 3" key="1">
    <citation type="journal article" date="2023" name="Plants (Basel)">
        <title>Bridging the Gap: Combining Genomics and Transcriptomics Approaches to Understand Stylosanthes scabra, an Orphan Legume from the Brazilian Caatinga.</title>
        <authorList>
            <person name="Ferreira-Neto J.R.C."/>
            <person name="da Silva M.D."/>
            <person name="Binneck E."/>
            <person name="de Melo N.F."/>
            <person name="da Silva R.H."/>
            <person name="de Melo A.L.T.M."/>
            <person name="Pandolfi V."/>
            <person name="Bustamante F.O."/>
            <person name="Brasileiro-Vidal A.C."/>
            <person name="Benko-Iseppon A.M."/>
        </authorList>
    </citation>
    <scope>NUCLEOTIDE SEQUENCE [LARGE SCALE GENOMIC DNA]</scope>
    <source>
        <tissue evidence="2">Leaves</tissue>
    </source>
</reference>
<keyword evidence="3" id="KW-1185">Reference proteome</keyword>
<dbReference type="Gene3D" id="2.40.70.10">
    <property type="entry name" value="Acid Proteases"/>
    <property type="match status" value="1"/>
</dbReference>
<dbReference type="Pfam" id="PF14541">
    <property type="entry name" value="TAXi_C"/>
    <property type="match status" value="1"/>
</dbReference>
<protein>
    <recommendedName>
        <fullName evidence="1">Xylanase inhibitor C-terminal domain-containing protein</fullName>
    </recommendedName>
</protein>
<dbReference type="Proteomes" id="UP001341840">
    <property type="component" value="Unassembled WGS sequence"/>
</dbReference>
<dbReference type="SUPFAM" id="SSF50630">
    <property type="entry name" value="Acid proteases"/>
    <property type="match status" value="1"/>
</dbReference>
<name>A0ABU6W3D6_9FABA</name>
<dbReference type="InterPro" id="IPR032799">
    <property type="entry name" value="TAXi_C"/>
</dbReference>
<dbReference type="InterPro" id="IPR021109">
    <property type="entry name" value="Peptidase_aspartic_dom_sf"/>
</dbReference>
<dbReference type="EMBL" id="JASCZI010164612">
    <property type="protein sequence ID" value="MED6179291.1"/>
    <property type="molecule type" value="Genomic_DNA"/>
</dbReference>